<gene>
    <name evidence="2" type="ORF">ACR52_26010</name>
</gene>
<organism evidence="2 3">
    <name type="scientific">Pseudomonas fildesensis</name>
    <dbReference type="NCBI Taxonomy" id="1674920"/>
    <lineage>
        <taxon>Bacteria</taxon>
        <taxon>Pseudomonadati</taxon>
        <taxon>Pseudomonadota</taxon>
        <taxon>Gammaproteobacteria</taxon>
        <taxon>Pseudomonadales</taxon>
        <taxon>Pseudomonadaceae</taxon>
        <taxon>Pseudomonas</taxon>
    </lineage>
</organism>
<dbReference type="PATRIC" id="fig|1674920.3.peg.3647"/>
<reference evidence="2 3" key="1">
    <citation type="submission" date="2015-06" db="EMBL/GenBank/DDBJ databases">
        <title>Draft genome sequence of an Antarctic Pseudomonas sp. strain KG01 with full potential for biotechnological applications.</title>
        <authorList>
            <person name="Pavlov M.S."/>
            <person name="Lira F."/>
            <person name="Martinez J.L."/>
            <person name="Marshall S.H."/>
        </authorList>
    </citation>
    <scope>NUCLEOTIDE SEQUENCE [LARGE SCALE GENOMIC DNA]</scope>
    <source>
        <strain evidence="2 3">KG01</strain>
    </source>
</reference>
<feature type="transmembrane region" description="Helical" evidence="1">
    <location>
        <begin position="54"/>
        <end position="73"/>
    </location>
</feature>
<dbReference type="AlphaFoldDB" id="A0A0J8FV37"/>
<feature type="transmembrane region" description="Helical" evidence="1">
    <location>
        <begin position="24"/>
        <end position="42"/>
    </location>
</feature>
<evidence type="ECO:0000256" key="1">
    <source>
        <dbReference type="SAM" id="Phobius"/>
    </source>
</evidence>
<evidence type="ECO:0000313" key="2">
    <source>
        <dbReference type="EMBL" id="KMT52564.1"/>
    </source>
</evidence>
<name>A0A0J8FV37_9PSED</name>
<accession>A0A0J8FV37</accession>
<proteinExistence type="predicted"/>
<evidence type="ECO:0000313" key="3">
    <source>
        <dbReference type="Proteomes" id="UP000037551"/>
    </source>
</evidence>
<keyword evidence="1" id="KW-0812">Transmembrane</keyword>
<keyword evidence="1" id="KW-0472">Membrane</keyword>
<sequence length="79" mass="8803">MGLIGITDPLVKSGTAELSNVLSVYSWFGEFTFYLGLLVVMYRSGKALRVNSMLAWIFVSAELGLVTRLLNITEKYIPQ</sequence>
<comment type="caution">
    <text evidence="2">The sequence shown here is derived from an EMBL/GenBank/DDBJ whole genome shotgun (WGS) entry which is preliminary data.</text>
</comment>
<protein>
    <submittedName>
        <fullName evidence="2">Uncharacterized protein</fullName>
    </submittedName>
</protein>
<keyword evidence="3" id="KW-1185">Reference proteome</keyword>
<keyword evidence="1" id="KW-1133">Transmembrane helix</keyword>
<dbReference type="EMBL" id="LFMW01000024">
    <property type="protein sequence ID" value="KMT52564.1"/>
    <property type="molecule type" value="Genomic_DNA"/>
</dbReference>
<dbReference type="Proteomes" id="UP000037551">
    <property type="component" value="Unassembled WGS sequence"/>
</dbReference>